<reference evidence="4 5" key="1">
    <citation type="submission" date="2018-04" db="EMBL/GenBank/DDBJ databases">
        <title>Genomic Encyclopedia of Type Strains, Phase IV (KMG-IV): sequencing the most valuable type-strain genomes for metagenomic binning, comparative biology and taxonomic classification.</title>
        <authorList>
            <person name="Goeker M."/>
        </authorList>
    </citation>
    <scope>NUCLEOTIDE SEQUENCE [LARGE SCALE GENOMIC DNA]</scope>
    <source>
        <strain evidence="4 5">DSM 14823</strain>
    </source>
</reference>
<feature type="domain" description="DUF2062" evidence="2">
    <location>
        <begin position="8"/>
        <end position="157"/>
    </location>
</feature>
<keyword evidence="5" id="KW-1185">Reference proteome</keyword>
<dbReference type="AlphaFoldDB" id="A0A2U1B8B7"/>
<feature type="transmembrane region" description="Helical" evidence="1">
    <location>
        <begin position="123"/>
        <end position="151"/>
    </location>
</feature>
<dbReference type="Proteomes" id="UP000576225">
    <property type="component" value="Unassembled WGS sequence"/>
</dbReference>
<evidence type="ECO:0000259" key="2">
    <source>
        <dbReference type="Pfam" id="PF09835"/>
    </source>
</evidence>
<gene>
    <name evidence="4" type="ORF">C8D82_10454</name>
    <name evidence="3" type="ORF">HF882_14495</name>
</gene>
<protein>
    <submittedName>
        <fullName evidence="3">DUF2062 domain-containing protein</fullName>
    </submittedName>
</protein>
<evidence type="ECO:0000313" key="5">
    <source>
        <dbReference type="Proteomes" id="UP000245959"/>
    </source>
</evidence>
<dbReference type="PANTHER" id="PTHR40547">
    <property type="entry name" value="SLL0298 PROTEIN"/>
    <property type="match status" value="1"/>
</dbReference>
<comment type="caution">
    <text evidence="4">The sequence shown here is derived from an EMBL/GenBank/DDBJ whole genome shotgun (WGS) entry which is preliminary data.</text>
</comment>
<keyword evidence="1" id="KW-1133">Transmembrane helix</keyword>
<dbReference type="Proteomes" id="UP000245959">
    <property type="component" value="Unassembled WGS sequence"/>
</dbReference>
<organism evidence="4 5">
    <name type="scientific">Victivallis vadensis</name>
    <dbReference type="NCBI Taxonomy" id="172901"/>
    <lineage>
        <taxon>Bacteria</taxon>
        <taxon>Pseudomonadati</taxon>
        <taxon>Lentisphaerota</taxon>
        <taxon>Lentisphaeria</taxon>
        <taxon>Victivallales</taxon>
        <taxon>Victivallaceae</taxon>
        <taxon>Victivallis</taxon>
    </lineage>
</organism>
<keyword evidence="1" id="KW-0812">Transmembrane</keyword>
<dbReference type="InterPro" id="IPR018639">
    <property type="entry name" value="DUF2062"/>
</dbReference>
<evidence type="ECO:0000313" key="3">
    <source>
        <dbReference type="EMBL" id="NMD87793.1"/>
    </source>
</evidence>
<evidence type="ECO:0000313" key="4">
    <source>
        <dbReference type="EMBL" id="PVY44910.1"/>
    </source>
</evidence>
<accession>A0A2U1B8B7</accession>
<name>A0A2U1B8B7_9BACT</name>
<dbReference type="EMBL" id="QEKH01000004">
    <property type="protein sequence ID" value="PVY44910.1"/>
    <property type="molecule type" value="Genomic_DNA"/>
</dbReference>
<proteinExistence type="predicted"/>
<evidence type="ECO:0000256" key="1">
    <source>
        <dbReference type="SAM" id="Phobius"/>
    </source>
</evidence>
<keyword evidence="1" id="KW-0472">Membrane</keyword>
<dbReference type="EMBL" id="JABAEW010000030">
    <property type="protein sequence ID" value="NMD87793.1"/>
    <property type="molecule type" value="Genomic_DNA"/>
</dbReference>
<sequence length="173" mass="19422">MRSFHWKRKLIYYYGKIVRDDGTPQYIARGWGIGMFIGCVIPMSFQLLISVPLSFLLRGSKIGATLGTLITNPVTVVFIYPVQCWVGNKLIGGDLSYQAIRQACRAVIEHQDWSTLMQMGGELIASFFAGGLLLGVVMTPITYFAVYLLVVRYRRLKAALKARREAAKQAKQP</sequence>
<feature type="transmembrane region" description="Helical" evidence="1">
    <location>
        <begin position="26"/>
        <end position="49"/>
    </location>
</feature>
<reference evidence="3 6" key="2">
    <citation type="submission" date="2020-04" db="EMBL/GenBank/DDBJ databases">
        <authorList>
            <person name="Hitch T.C.A."/>
            <person name="Wylensek D."/>
            <person name="Clavel T."/>
        </authorList>
    </citation>
    <scope>NUCLEOTIDE SEQUENCE [LARGE SCALE GENOMIC DNA]</scope>
    <source>
        <strain evidence="3 6">COR2-253-APC-1A</strain>
    </source>
</reference>
<dbReference type="PANTHER" id="PTHR40547:SF1">
    <property type="entry name" value="SLL0298 PROTEIN"/>
    <property type="match status" value="1"/>
</dbReference>
<evidence type="ECO:0000313" key="6">
    <source>
        <dbReference type="Proteomes" id="UP000576225"/>
    </source>
</evidence>
<dbReference type="Pfam" id="PF09835">
    <property type="entry name" value="DUF2062"/>
    <property type="match status" value="1"/>
</dbReference>
<dbReference type="RefSeq" id="WP_116882901.1">
    <property type="nucleotide sequence ID" value="NZ_CAJKCJ010000037.1"/>
</dbReference>
<dbReference type="GeneID" id="78294224"/>